<dbReference type="RefSeq" id="WP_089690203.1">
    <property type="nucleotide sequence ID" value="NZ_FNWQ01000001.1"/>
</dbReference>
<name>A0A1H6H5C2_CHRCI</name>
<dbReference type="STRING" id="680127.SAMN05421593_1034"/>
<dbReference type="OrthoDB" id="1273664at2"/>
<evidence type="ECO:0000313" key="3">
    <source>
        <dbReference type="Proteomes" id="UP000198561"/>
    </source>
</evidence>
<sequence>MKKFLLMGLISAVVFSNSCSSNDDNEGTDNPSGQPQLLLSKVTTVYYDDPANPETTVSTLSYNAQRQLIKTISEGRTSTFEYDNAGKPVKTIYYKPDGTVDYYSAYTYNGDQLANIKAIYTNSNYNRTVTYNYNTTGQVISSTLCQNPECSNPGTDTYVYNGNNISSETSTWGGAITYSNKSDFSYDDKLNPYTNINKYLKIMMGRAYNLSKNNYPVEKISFKNNGVWQQSQTISYTIQYNSSGLPVQVIGKEADGSLSVQYNYEYITQ</sequence>
<gene>
    <name evidence="2" type="ORF">SAMN05421593_1034</name>
</gene>
<dbReference type="Proteomes" id="UP000198561">
    <property type="component" value="Unassembled WGS sequence"/>
</dbReference>
<keyword evidence="1" id="KW-0732">Signal</keyword>
<organism evidence="2 3">
    <name type="scientific">Chryseobacterium culicis</name>
    <dbReference type="NCBI Taxonomy" id="680127"/>
    <lineage>
        <taxon>Bacteria</taxon>
        <taxon>Pseudomonadati</taxon>
        <taxon>Bacteroidota</taxon>
        <taxon>Flavobacteriia</taxon>
        <taxon>Flavobacteriales</taxon>
        <taxon>Weeksellaceae</taxon>
        <taxon>Chryseobacterium group</taxon>
        <taxon>Chryseobacterium</taxon>
    </lineage>
</organism>
<accession>A0A1H6H5C2</accession>
<evidence type="ECO:0000256" key="1">
    <source>
        <dbReference type="SAM" id="SignalP"/>
    </source>
</evidence>
<evidence type="ECO:0000313" key="2">
    <source>
        <dbReference type="EMBL" id="SEH29444.1"/>
    </source>
</evidence>
<feature type="signal peptide" evidence="1">
    <location>
        <begin position="1"/>
        <end position="23"/>
    </location>
</feature>
<proteinExistence type="predicted"/>
<dbReference type="Gene3D" id="2.180.10.10">
    <property type="entry name" value="RHS repeat-associated core"/>
    <property type="match status" value="1"/>
</dbReference>
<dbReference type="AlphaFoldDB" id="A0A1H6H5C2"/>
<protein>
    <submittedName>
        <fullName evidence="2">YD repeat-containing protein</fullName>
    </submittedName>
</protein>
<feature type="chain" id="PRO_5011651054" evidence="1">
    <location>
        <begin position="24"/>
        <end position="269"/>
    </location>
</feature>
<reference evidence="2 3" key="1">
    <citation type="submission" date="2016-10" db="EMBL/GenBank/DDBJ databases">
        <authorList>
            <person name="de Groot N.N."/>
        </authorList>
    </citation>
    <scope>NUCLEOTIDE SEQUENCE [LARGE SCALE GENOMIC DNA]</scope>
    <source>
        <strain evidence="2 3">DSM 23031</strain>
    </source>
</reference>
<dbReference type="EMBL" id="FNWQ01000001">
    <property type="protein sequence ID" value="SEH29444.1"/>
    <property type="molecule type" value="Genomic_DNA"/>
</dbReference>